<evidence type="ECO:0000313" key="1">
    <source>
        <dbReference type="EMBL" id="KAK7268420.1"/>
    </source>
</evidence>
<proteinExistence type="predicted"/>
<evidence type="ECO:0000313" key="2">
    <source>
        <dbReference type="Proteomes" id="UP001372338"/>
    </source>
</evidence>
<keyword evidence="2" id="KW-1185">Reference proteome</keyword>
<dbReference type="EMBL" id="JAYWIO010000004">
    <property type="protein sequence ID" value="KAK7268420.1"/>
    <property type="molecule type" value="Genomic_DNA"/>
</dbReference>
<reference evidence="1 2" key="1">
    <citation type="submission" date="2024-01" db="EMBL/GenBank/DDBJ databases">
        <title>The genomes of 5 underutilized Papilionoideae crops provide insights into root nodulation and disease resistanc.</title>
        <authorList>
            <person name="Yuan L."/>
        </authorList>
    </citation>
    <scope>NUCLEOTIDE SEQUENCE [LARGE SCALE GENOMIC DNA]</scope>
    <source>
        <strain evidence="1">ZHUSHIDOU_FW_LH</strain>
        <tissue evidence="1">Leaf</tissue>
    </source>
</reference>
<sequence length="116" mass="13343">MTLQQCFIQVDWLIILDKKDSRKYGKNGNERDLIYALNLQCIPKEGKKGQNLAKGHSMCYCFLMNSTQRTRWVNVQAFAMKSAVDENMFLAALQTISLHTLYVLEQPTTSSNKVQH</sequence>
<protein>
    <submittedName>
        <fullName evidence="1">Uncharacterized protein</fullName>
    </submittedName>
</protein>
<accession>A0AAN9I983</accession>
<gene>
    <name evidence="1" type="ORF">RIF29_21118</name>
</gene>
<organism evidence="1 2">
    <name type="scientific">Crotalaria pallida</name>
    <name type="common">Smooth rattlebox</name>
    <name type="synonym">Crotalaria striata</name>
    <dbReference type="NCBI Taxonomy" id="3830"/>
    <lineage>
        <taxon>Eukaryota</taxon>
        <taxon>Viridiplantae</taxon>
        <taxon>Streptophyta</taxon>
        <taxon>Embryophyta</taxon>
        <taxon>Tracheophyta</taxon>
        <taxon>Spermatophyta</taxon>
        <taxon>Magnoliopsida</taxon>
        <taxon>eudicotyledons</taxon>
        <taxon>Gunneridae</taxon>
        <taxon>Pentapetalae</taxon>
        <taxon>rosids</taxon>
        <taxon>fabids</taxon>
        <taxon>Fabales</taxon>
        <taxon>Fabaceae</taxon>
        <taxon>Papilionoideae</taxon>
        <taxon>50 kb inversion clade</taxon>
        <taxon>genistoids sensu lato</taxon>
        <taxon>core genistoids</taxon>
        <taxon>Crotalarieae</taxon>
        <taxon>Crotalaria</taxon>
    </lineage>
</organism>
<comment type="caution">
    <text evidence="1">The sequence shown here is derived from an EMBL/GenBank/DDBJ whole genome shotgun (WGS) entry which is preliminary data.</text>
</comment>
<dbReference type="Proteomes" id="UP001372338">
    <property type="component" value="Unassembled WGS sequence"/>
</dbReference>
<dbReference type="AlphaFoldDB" id="A0AAN9I983"/>
<name>A0AAN9I983_CROPI</name>